<dbReference type="InterPro" id="IPR007577">
    <property type="entry name" value="GlycoTrfase_DXD_sugar-bd_CS"/>
</dbReference>
<dbReference type="AlphaFoldDB" id="A0A8J5XI01"/>
<dbReference type="Proteomes" id="UP000751190">
    <property type="component" value="Unassembled WGS sequence"/>
</dbReference>
<evidence type="ECO:0000256" key="1">
    <source>
        <dbReference type="SAM" id="MobiDB-lite"/>
    </source>
</evidence>
<dbReference type="PANTHER" id="PTHR31834:SF1">
    <property type="entry name" value="INITIATION-SPECIFIC ALPHA-1,6-MANNOSYLTRANSFERASE"/>
    <property type="match status" value="1"/>
</dbReference>
<dbReference type="GO" id="GO:0006487">
    <property type="term" value="P:protein N-linked glycosylation"/>
    <property type="evidence" value="ECO:0007669"/>
    <property type="project" value="TreeGrafter"/>
</dbReference>
<protein>
    <recommendedName>
        <fullName evidence="5">Alpha-1,6-mannosyl-glycoprotein 6-beta-N-acetylglucosaminyltransferase</fullName>
    </recommendedName>
</protein>
<feature type="region of interest" description="Disordered" evidence="1">
    <location>
        <begin position="668"/>
        <end position="691"/>
    </location>
</feature>
<dbReference type="GO" id="GO:0000009">
    <property type="term" value="F:alpha-1,6-mannosyltransferase activity"/>
    <property type="evidence" value="ECO:0007669"/>
    <property type="project" value="InterPro"/>
</dbReference>
<organism evidence="3 4">
    <name type="scientific">Diacronema lutheri</name>
    <name type="common">Unicellular marine alga</name>
    <name type="synonym">Monochrysis lutheri</name>
    <dbReference type="NCBI Taxonomy" id="2081491"/>
    <lineage>
        <taxon>Eukaryota</taxon>
        <taxon>Haptista</taxon>
        <taxon>Haptophyta</taxon>
        <taxon>Pavlovophyceae</taxon>
        <taxon>Pavlovales</taxon>
        <taxon>Pavlovaceae</taxon>
        <taxon>Diacronema</taxon>
    </lineage>
</organism>
<evidence type="ECO:0008006" key="5">
    <source>
        <dbReference type="Google" id="ProtNLM"/>
    </source>
</evidence>
<keyword evidence="4" id="KW-1185">Reference proteome</keyword>
<gene>
    <name evidence="3" type="ORF">KFE25_007849</name>
</gene>
<dbReference type="Pfam" id="PF04488">
    <property type="entry name" value="Gly_transf_sug"/>
    <property type="match status" value="1"/>
</dbReference>
<comment type="caution">
    <text evidence="3">The sequence shown here is derived from an EMBL/GenBank/DDBJ whole genome shotgun (WGS) entry which is preliminary data.</text>
</comment>
<evidence type="ECO:0000313" key="4">
    <source>
        <dbReference type="Proteomes" id="UP000751190"/>
    </source>
</evidence>
<feature type="compositionally biased region" description="Basic and acidic residues" evidence="1">
    <location>
        <begin position="677"/>
        <end position="691"/>
    </location>
</feature>
<reference evidence="3" key="1">
    <citation type="submission" date="2021-05" db="EMBL/GenBank/DDBJ databases">
        <title>The genome of the haptophyte Pavlova lutheri (Diacronema luteri, Pavlovales) - a model for lipid biosynthesis in eukaryotic algae.</title>
        <authorList>
            <person name="Hulatt C.J."/>
            <person name="Posewitz M.C."/>
        </authorList>
    </citation>
    <scope>NUCLEOTIDE SEQUENCE</scope>
    <source>
        <strain evidence="3">NIVA-4/92</strain>
    </source>
</reference>
<feature type="signal peptide" evidence="2">
    <location>
        <begin position="1"/>
        <end position="27"/>
    </location>
</feature>
<evidence type="ECO:0000313" key="3">
    <source>
        <dbReference type="EMBL" id="KAG8469331.1"/>
    </source>
</evidence>
<dbReference type="GO" id="GO:0000136">
    <property type="term" value="C:mannan polymerase complex"/>
    <property type="evidence" value="ECO:0007669"/>
    <property type="project" value="TreeGrafter"/>
</dbReference>
<accession>A0A8J5XI01</accession>
<feature type="region of interest" description="Disordered" evidence="1">
    <location>
        <begin position="757"/>
        <end position="781"/>
    </location>
</feature>
<dbReference type="OrthoDB" id="409543at2759"/>
<feature type="chain" id="PRO_5035223706" description="Alpha-1,6-mannosyl-glycoprotein 6-beta-N-acetylglucosaminyltransferase" evidence="2">
    <location>
        <begin position="28"/>
        <end position="1214"/>
    </location>
</feature>
<name>A0A8J5XI01_DIALT</name>
<dbReference type="InterPro" id="IPR039367">
    <property type="entry name" value="Och1-like"/>
</dbReference>
<evidence type="ECO:0000256" key="2">
    <source>
        <dbReference type="SAM" id="SignalP"/>
    </source>
</evidence>
<dbReference type="PANTHER" id="PTHR31834">
    <property type="entry name" value="INITIATION-SPECIFIC ALPHA-1,6-MANNOSYLTRANSFERASE"/>
    <property type="match status" value="1"/>
</dbReference>
<dbReference type="EMBL" id="JAGTXO010000003">
    <property type="protein sequence ID" value="KAG8469331.1"/>
    <property type="molecule type" value="Genomic_DNA"/>
</dbReference>
<dbReference type="InterPro" id="IPR029044">
    <property type="entry name" value="Nucleotide-diphossugar_trans"/>
</dbReference>
<sequence>MADLAHPATVVWLVCAEALLAGIGARALAPSRVCSGALLDLLAYTTYTLAASLAPHSVGAHVAAFALCLPLAHALGAPAPAVRAALGEHASRRVLVDAWLCATVSFALALLALTAEVGEKGAFAFWPLYSWCAGSFTLYGALASRLACPIAPPFDGDEDAVAVEHLPPARGAPPAHALGSDGGGRGTACACACRAVGSATAALPAAAARALLARSAMAQTALVWAHRLARAAQRASRAAGAARAPARGSDGHGCACACSAARSSLPLSAFACALALLYGCALRAKTWAPPFLCSPVPSADDEACARGEPLHALRIGQPWPLSAGLHGWAYGAHTADAPPFDRLRVASHGEPNAERGRIAVVIASRGDTWQYAQPVVVCVHTLRAGVASRVGVEVLHVGEAEAFSADAVRLLESYGGVRVFDMLPHLSMDMRAHASLLRSFAAKPYALLAASCELCVLCDANLIFFESPHILFAPPAPPVDGGGGGAAAGASAGVGTSGALIGGSSARGLALFSDYVRLFRTLDPLYVHSHIHIDTSALARGTRGAEIDSSLVAIDKRSSMRALLAVCALNRLRAQTYRHMHGDKDTWALGALLAGIDEPVSARTRVGWLVRAPRPRAGPARGVATDAPSETVWGHVQFVDGRPISLNWQPHYARGFVDFAAAAAQGEGEGAGASGVDGRRHADGAASRDADDGRTELHCCAMFAQLGAGPHDLPHPPIPLGADGSPAGLPGAMRRSFAAARDAITLVNGLVGEAAPAESAAGGRARGARRGGSGSRLTQRASPWSDVGVRKAAIYAVLTVLALSCALLRMPAALRAARQRPHPPRARGSADPCADVETRVGACARGRRCALVLAAALAASLLGAAGSRAVRVPLFFDGALGALAQLSSAPVGNDRGAQLLAAVERLLAVRADGVQPTGGAPSSAEPARLWASVVHVTARDAAKADGELGAWRALGVQTRVADDAQARRDVSRAADMLSLPAALGVYDRAPSAVLRADMWRLAVVWLEGGIYADSDVEPRPRLRALLEAAAAMPLDASSGDGVQRPGLLLFVENWSFIPTLLGKLAIAVGLSDFARFPQYRNCIFAAAAPAHPLLESAFRLATARLEDEERAGRAEPPSDSRVLELTGPGLLTDATNSFLALHGAADIAFVDRGSGMAFFIHAGVGSWKSGAVKSGYTERKLVLLAGAGLALCAAACVLSPARGSHRSKGPHSME</sequence>
<dbReference type="Gene3D" id="3.90.550.20">
    <property type="match status" value="1"/>
</dbReference>
<proteinExistence type="predicted"/>
<keyword evidence="2" id="KW-0732">Signal</keyword>
<dbReference type="SUPFAM" id="SSF53448">
    <property type="entry name" value="Nucleotide-diphospho-sugar transferases"/>
    <property type="match status" value="1"/>
</dbReference>